<accession>A0A075GGR0</accession>
<organism evidence="7">
    <name type="scientific">uncultured marine group II/III euryarchaeote KM3_161_B06</name>
    <dbReference type="NCBI Taxonomy" id="1457913"/>
    <lineage>
        <taxon>Archaea</taxon>
        <taxon>Methanobacteriati</taxon>
        <taxon>Methanobacteriota</taxon>
        <taxon>environmental samples</taxon>
    </lineage>
</organism>
<dbReference type="Pfam" id="PF01940">
    <property type="entry name" value="DUF92"/>
    <property type="match status" value="1"/>
</dbReference>
<feature type="transmembrane region" description="Helical" evidence="6">
    <location>
        <begin position="185"/>
        <end position="205"/>
    </location>
</feature>
<sequence>MVIEYLLGGVEIAATDISEIVGGLDRNNLIISIPLIFLLTVVSKKRNILDGPGIATAIILGTIVGVLGHWTWLVILLGFLSAGSAATKWRWEEKMAKGFAESEDGHREWSNVVANGGVPGVIAIIAFYNQSWDAMLPIFGSAIAVAVADTFASEFGCLDPRVRMITTMKRCEPGLNGGWSPNGQLAAFLGAIIIAILTWTLGWVLQGGSTIGATPFIALITLVGWLGCQIDSVLGATLENRGLIGKGQVNALSIACGSLLAWQLFTTLGWPA</sequence>
<keyword evidence="4 6" id="KW-1133">Transmembrane helix</keyword>
<keyword evidence="3 6" id="KW-0812">Transmembrane</keyword>
<feature type="transmembrane region" description="Helical" evidence="6">
    <location>
        <begin position="249"/>
        <end position="270"/>
    </location>
</feature>
<feature type="transmembrane region" description="Helical" evidence="6">
    <location>
        <begin position="26"/>
        <end position="42"/>
    </location>
</feature>
<dbReference type="PANTHER" id="PTHR13353:SF5">
    <property type="entry name" value="TRANSMEMBRANE PROTEIN 19"/>
    <property type="match status" value="1"/>
</dbReference>
<dbReference type="EMBL" id="KF900669">
    <property type="protein sequence ID" value="AIF03074.1"/>
    <property type="molecule type" value="Genomic_DNA"/>
</dbReference>
<dbReference type="GO" id="GO:0016020">
    <property type="term" value="C:membrane"/>
    <property type="evidence" value="ECO:0007669"/>
    <property type="project" value="UniProtKB-SubCell"/>
</dbReference>
<evidence type="ECO:0000256" key="2">
    <source>
        <dbReference type="ARBA" id="ARBA00009012"/>
    </source>
</evidence>
<comment type="subcellular location">
    <subcellularLocation>
        <location evidence="1">Membrane</location>
        <topology evidence="1">Multi-pass membrane protein</topology>
    </subcellularLocation>
</comment>
<evidence type="ECO:0000256" key="6">
    <source>
        <dbReference type="SAM" id="Phobius"/>
    </source>
</evidence>
<evidence type="ECO:0000256" key="1">
    <source>
        <dbReference type="ARBA" id="ARBA00004141"/>
    </source>
</evidence>
<evidence type="ECO:0000256" key="3">
    <source>
        <dbReference type="ARBA" id="ARBA00022692"/>
    </source>
</evidence>
<name>A0A075GGR0_9EURY</name>
<dbReference type="InterPro" id="IPR002794">
    <property type="entry name" value="DUF92_TMEM19"/>
</dbReference>
<dbReference type="PANTHER" id="PTHR13353">
    <property type="entry name" value="TRANSMEMBRANE PROTEIN 19"/>
    <property type="match status" value="1"/>
</dbReference>
<comment type="similarity">
    <text evidence="2">Belongs to the TMEM19 family.</text>
</comment>
<protein>
    <submittedName>
        <fullName evidence="7">Putative membrane protein</fullName>
    </submittedName>
</protein>
<evidence type="ECO:0000256" key="4">
    <source>
        <dbReference type="ARBA" id="ARBA00022989"/>
    </source>
</evidence>
<proteinExistence type="inferred from homology"/>
<feature type="transmembrane region" description="Helical" evidence="6">
    <location>
        <begin position="49"/>
        <end position="67"/>
    </location>
</feature>
<evidence type="ECO:0000256" key="5">
    <source>
        <dbReference type="ARBA" id="ARBA00023136"/>
    </source>
</evidence>
<dbReference type="AlphaFoldDB" id="A0A075GGR0"/>
<feature type="transmembrane region" description="Helical" evidence="6">
    <location>
        <begin position="134"/>
        <end position="158"/>
    </location>
</feature>
<reference evidence="7" key="1">
    <citation type="journal article" date="2014" name="Genome Biol. Evol.">
        <title>Pangenome evidence for extensive interdomain horizontal transfer affecting lineage core and shell genes in uncultured planktonic thaumarchaeota and euryarchaeota.</title>
        <authorList>
            <person name="Deschamps P."/>
            <person name="Zivanovic Y."/>
            <person name="Moreira D."/>
            <person name="Rodriguez-Valera F."/>
            <person name="Lopez-Garcia P."/>
        </authorList>
    </citation>
    <scope>NUCLEOTIDE SEQUENCE</scope>
</reference>
<feature type="transmembrane region" description="Helical" evidence="6">
    <location>
        <begin position="211"/>
        <end position="228"/>
    </location>
</feature>
<keyword evidence="5 6" id="KW-0472">Membrane</keyword>
<evidence type="ECO:0000313" key="7">
    <source>
        <dbReference type="EMBL" id="AIF03074.1"/>
    </source>
</evidence>